<feature type="transmembrane region" description="Helical" evidence="7">
    <location>
        <begin position="29"/>
        <end position="50"/>
    </location>
</feature>
<dbReference type="EMBL" id="QZJW01000005">
    <property type="protein sequence ID" value="RJO62093.1"/>
    <property type="molecule type" value="Genomic_DNA"/>
</dbReference>
<evidence type="ECO:0000256" key="1">
    <source>
        <dbReference type="ARBA" id="ARBA00022475"/>
    </source>
</evidence>
<comment type="function">
    <text evidence="7">Functions as a peptidoglycan terminase that cleaves nascent peptidoglycan strands endolytically to terminate their elongation.</text>
</comment>
<dbReference type="HAMAP" id="MF_02065">
    <property type="entry name" value="MltG"/>
    <property type="match status" value="1"/>
</dbReference>
<dbReference type="Proteomes" id="UP000285655">
    <property type="component" value="Unassembled WGS sequence"/>
</dbReference>
<evidence type="ECO:0000256" key="4">
    <source>
        <dbReference type="ARBA" id="ARBA00023136"/>
    </source>
</evidence>
<evidence type="ECO:0000256" key="5">
    <source>
        <dbReference type="ARBA" id="ARBA00023239"/>
    </source>
</evidence>
<dbReference type="InterPro" id="IPR003770">
    <property type="entry name" value="MLTG-like"/>
</dbReference>
<gene>
    <name evidence="7 8" type="primary">mltG</name>
    <name evidence="8" type="ORF">C4544_01170</name>
</gene>
<evidence type="ECO:0000256" key="2">
    <source>
        <dbReference type="ARBA" id="ARBA00022692"/>
    </source>
</evidence>
<name>A0A419DG35_9BACT</name>
<evidence type="ECO:0000256" key="6">
    <source>
        <dbReference type="ARBA" id="ARBA00023316"/>
    </source>
</evidence>
<keyword evidence="2 7" id="KW-0812">Transmembrane</keyword>
<keyword evidence="6 7" id="KW-0961">Cell wall biogenesis/degradation</keyword>
<dbReference type="GO" id="GO:0008932">
    <property type="term" value="F:lytic endotransglycosylase activity"/>
    <property type="evidence" value="ECO:0007669"/>
    <property type="project" value="UniProtKB-UniRule"/>
</dbReference>
<comment type="subcellular location">
    <subcellularLocation>
        <location evidence="7">Cell membrane</location>
        <topology evidence="7">Single-pass membrane protein</topology>
    </subcellularLocation>
</comment>
<keyword evidence="1 7" id="KW-1003">Cell membrane</keyword>
<proteinExistence type="inferred from homology"/>
<dbReference type="GO" id="GO:0009252">
    <property type="term" value="P:peptidoglycan biosynthetic process"/>
    <property type="evidence" value="ECO:0007669"/>
    <property type="project" value="UniProtKB-UniRule"/>
</dbReference>
<comment type="similarity">
    <text evidence="7">Belongs to the transglycosylase MltG family.</text>
</comment>
<feature type="site" description="Important for catalytic activity" evidence="7">
    <location>
        <position position="244"/>
    </location>
</feature>
<dbReference type="PANTHER" id="PTHR30518:SF2">
    <property type="entry name" value="ENDOLYTIC MUREIN TRANSGLYCOSYLASE"/>
    <property type="match status" value="1"/>
</dbReference>
<comment type="caution">
    <text evidence="8">The sequence shown here is derived from an EMBL/GenBank/DDBJ whole genome shotgun (WGS) entry which is preliminary data.</text>
</comment>
<dbReference type="Gene3D" id="3.30.1490.480">
    <property type="entry name" value="Endolytic murein transglycosylase"/>
    <property type="match status" value="1"/>
</dbReference>
<keyword evidence="5 7" id="KW-0456">Lyase</keyword>
<evidence type="ECO:0000256" key="3">
    <source>
        <dbReference type="ARBA" id="ARBA00022989"/>
    </source>
</evidence>
<evidence type="ECO:0000313" key="8">
    <source>
        <dbReference type="EMBL" id="RJO62093.1"/>
    </source>
</evidence>
<dbReference type="GO" id="GO:0071555">
    <property type="term" value="P:cell wall organization"/>
    <property type="evidence" value="ECO:0007669"/>
    <property type="project" value="UniProtKB-KW"/>
</dbReference>
<evidence type="ECO:0000256" key="7">
    <source>
        <dbReference type="HAMAP-Rule" id="MF_02065"/>
    </source>
</evidence>
<dbReference type="PANTHER" id="PTHR30518">
    <property type="entry name" value="ENDOLYTIC MUREIN TRANSGLYCOSYLASE"/>
    <property type="match status" value="1"/>
</dbReference>
<keyword evidence="4 7" id="KW-0472">Membrane</keyword>
<comment type="catalytic activity">
    <reaction evidence="7">
        <text>a peptidoglycan chain = a peptidoglycan chain with N-acetyl-1,6-anhydromuramyl-[peptide] at the reducing end + a peptidoglycan chain with N-acetylglucosamine at the non-reducing end.</text>
        <dbReference type="EC" id="4.2.2.29"/>
    </reaction>
</comment>
<dbReference type="NCBIfam" id="TIGR00247">
    <property type="entry name" value="endolytic transglycosylase MltG"/>
    <property type="match status" value="1"/>
</dbReference>
<keyword evidence="3 7" id="KW-1133">Transmembrane helix</keyword>
<organism evidence="8 9">
    <name type="scientific">candidate division WS5 bacterium</name>
    <dbReference type="NCBI Taxonomy" id="2093353"/>
    <lineage>
        <taxon>Bacteria</taxon>
        <taxon>candidate division WS5</taxon>
    </lineage>
</organism>
<dbReference type="EC" id="4.2.2.29" evidence="7"/>
<evidence type="ECO:0000313" key="9">
    <source>
        <dbReference type="Proteomes" id="UP000285655"/>
    </source>
</evidence>
<dbReference type="GO" id="GO:0005886">
    <property type="term" value="C:plasma membrane"/>
    <property type="evidence" value="ECO:0007669"/>
    <property type="project" value="UniProtKB-SubCell"/>
</dbReference>
<sequence length="356" mass="40151">MAQKAVRGGTLNNNFVQKEKKIWLKKKRFIIPVIFAVFILGAFATGVFYVKSTVQKPASSVSEEIDFTIKEGESTQDIGNRLENEGLIKSSWVFAVYLKYKGQSSFIQAGDYKLKKNYTMLEVIEVLTKGRVSLGKLTIPEGWTNRQIGEELLKKGIDTEDGFKNALSKKYNYDFLKESPNGDLQGFLFPETYFLTSKADSSEVIEKMLKEFSLSADPIIRKKISGQNLSYYQILTLASIIEREVTSEEDKKKVASVFLNRLAGDINLDSCATVEYILGTKKRILSSEDIAIDSPYNTYINKGLPPTPISNPGLKSIEAVLEPAQTDYLFFFSGKDGKTYFSNTQEEHETKKQQFL</sequence>
<dbReference type="CDD" id="cd08010">
    <property type="entry name" value="MltG_like"/>
    <property type="match status" value="1"/>
</dbReference>
<accession>A0A419DG35</accession>
<reference evidence="8 9" key="1">
    <citation type="journal article" date="2017" name="ISME J.">
        <title>Energy and carbon metabolisms in a deep terrestrial subsurface fluid microbial community.</title>
        <authorList>
            <person name="Momper L."/>
            <person name="Jungbluth S.P."/>
            <person name="Lee M.D."/>
            <person name="Amend J.P."/>
        </authorList>
    </citation>
    <scope>NUCLEOTIDE SEQUENCE [LARGE SCALE GENOMIC DNA]</scope>
    <source>
        <strain evidence="8">SURF_29</strain>
    </source>
</reference>
<protein>
    <recommendedName>
        <fullName evidence="7">Endolytic murein transglycosylase</fullName>
        <ecNumber evidence="7">4.2.2.29</ecNumber>
    </recommendedName>
    <alternativeName>
        <fullName evidence="7">Peptidoglycan lytic transglycosylase</fullName>
    </alternativeName>
    <alternativeName>
        <fullName evidence="7">Peptidoglycan polymerization terminase</fullName>
    </alternativeName>
</protein>
<dbReference type="Pfam" id="PF02618">
    <property type="entry name" value="YceG"/>
    <property type="match status" value="1"/>
</dbReference>
<dbReference type="AlphaFoldDB" id="A0A419DG35"/>